<dbReference type="InterPro" id="IPR010982">
    <property type="entry name" value="Lambda_DNA-bd_dom_sf"/>
</dbReference>
<comment type="caution">
    <text evidence="5">The sequence shown here is derived from an EMBL/GenBank/DDBJ whole genome shotgun (WGS) entry which is preliminary data.</text>
</comment>
<dbReference type="Proteomes" id="UP000293638">
    <property type="component" value="Unassembled WGS sequence"/>
</dbReference>
<reference evidence="5 6" key="1">
    <citation type="submission" date="2019-02" db="EMBL/GenBank/DDBJ databases">
        <title>Genomic Encyclopedia of Type Strains, Phase IV (KMG-IV): sequencing the most valuable type-strain genomes for metagenomic binning, comparative biology and taxonomic classification.</title>
        <authorList>
            <person name="Goeker M."/>
        </authorList>
    </citation>
    <scope>NUCLEOTIDE SEQUENCE [LARGE SCALE GENOMIC DNA]</scope>
    <source>
        <strain evidence="5 6">DSM 45622</strain>
    </source>
</reference>
<dbReference type="InterPro" id="IPR000843">
    <property type="entry name" value="HTH_LacI"/>
</dbReference>
<protein>
    <submittedName>
        <fullName evidence="5">LacI family transcriptional regulator</fullName>
    </submittedName>
</protein>
<dbReference type="CDD" id="cd01392">
    <property type="entry name" value="HTH_LacI"/>
    <property type="match status" value="1"/>
</dbReference>
<keyword evidence="2" id="KW-0238">DNA-binding</keyword>
<dbReference type="GO" id="GO:0003700">
    <property type="term" value="F:DNA-binding transcription factor activity"/>
    <property type="evidence" value="ECO:0007669"/>
    <property type="project" value="TreeGrafter"/>
</dbReference>
<dbReference type="InterPro" id="IPR046335">
    <property type="entry name" value="LacI/GalR-like_sensor"/>
</dbReference>
<evidence type="ECO:0000313" key="6">
    <source>
        <dbReference type="Proteomes" id="UP000293638"/>
    </source>
</evidence>
<dbReference type="AlphaFoldDB" id="A0A4Q7NV97"/>
<evidence type="ECO:0000313" key="5">
    <source>
        <dbReference type="EMBL" id="RZS91161.1"/>
    </source>
</evidence>
<proteinExistence type="predicted"/>
<keyword evidence="1" id="KW-0805">Transcription regulation</keyword>
<dbReference type="SUPFAM" id="SSF47413">
    <property type="entry name" value="lambda repressor-like DNA-binding domains"/>
    <property type="match status" value="1"/>
</dbReference>
<feature type="domain" description="HTH lacI-type" evidence="4">
    <location>
        <begin position="5"/>
        <end position="59"/>
    </location>
</feature>
<dbReference type="PANTHER" id="PTHR30146:SF155">
    <property type="entry name" value="ALANINE RACEMASE"/>
    <property type="match status" value="1"/>
</dbReference>
<keyword evidence="6" id="KW-1185">Reference proteome</keyword>
<evidence type="ECO:0000256" key="2">
    <source>
        <dbReference type="ARBA" id="ARBA00023125"/>
    </source>
</evidence>
<dbReference type="EMBL" id="SGXD01000001">
    <property type="protein sequence ID" value="RZS91161.1"/>
    <property type="molecule type" value="Genomic_DNA"/>
</dbReference>
<dbReference type="PROSITE" id="PS00356">
    <property type="entry name" value="HTH_LACI_1"/>
    <property type="match status" value="1"/>
</dbReference>
<dbReference type="CDD" id="cd06267">
    <property type="entry name" value="PBP1_LacI_sugar_binding-like"/>
    <property type="match status" value="1"/>
</dbReference>
<dbReference type="Pfam" id="PF00356">
    <property type="entry name" value="LacI"/>
    <property type="match status" value="1"/>
</dbReference>
<dbReference type="PROSITE" id="PS50932">
    <property type="entry name" value="HTH_LACI_2"/>
    <property type="match status" value="1"/>
</dbReference>
<sequence length="338" mass="35660">MPSRVTIADVAARAGVSKGAVSYALNGKPGLTDATRQRILSAADDLGWRPSSRARALSDGRALALGLVVARPPQLLGADPFFPAFIAGVETSLAEVGQSLVLQVVLDEEREEAGYRRLARDRTVDGVFLLDLRVHDARIPLLRELGMPAVTLNRPTSPSPFPAVCVSQTRGIEEVVDLLVGLGHRRIAHVSGPRDLAHAEARRGALSDALARHGLEPAAVLEGDFSAPSGAEQTRRLLAAGTRVTAVVYANDLMAVAGMATLSDAGLRVPEDVSVTGFDDTLLAAYARPGLTTVATDALTWGRQAALTLLQLVEHGHADDVVLEPTRLVRRTSVAPAP</sequence>
<dbReference type="Gene3D" id="1.10.260.40">
    <property type="entry name" value="lambda repressor-like DNA-binding domains"/>
    <property type="match status" value="1"/>
</dbReference>
<evidence type="ECO:0000256" key="1">
    <source>
        <dbReference type="ARBA" id="ARBA00023015"/>
    </source>
</evidence>
<accession>A0A4Q7NV97</accession>
<dbReference type="Gene3D" id="3.40.50.2300">
    <property type="match status" value="2"/>
</dbReference>
<dbReference type="PANTHER" id="PTHR30146">
    <property type="entry name" value="LACI-RELATED TRANSCRIPTIONAL REPRESSOR"/>
    <property type="match status" value="1"/>
</dbReference>
<organism evidence="5 6">
    <name type="scientific">Motilibacter rhizosphaerae</name>
    <dbReference type="NCBI Taxonomy" id="598652"/>
    <lineage>
        <taxon>Bacteria</taxon>
        <taxon>Bacillati</taxon>
        <taxon>Actinomycetota</taxon>
        <taxon>Actinomycetes</taxon>
        <taxon>Motilibacterales</taxon>
        <taxon>Motilibacteraceae</taxon>
        <taxon>Motilibacter</taxon>
    </lineage>
</organism>
<dbReference type="SMART" id="SM00354">
    <property type="entry name" value="HTH_LACI"/>
    <property type="match status" value="1"/>
</dbReference>
<dbReference type="GO" id="GO:0000976">
    <property type="term" value="F:transcription cis-regulatory region binding"/>
    <property type="evidence" value="ECO:0007669"/>
    <property type="project" value="TreeGrafter"/>
</dbReference>
<dbReference type="SUPFAM" id="SSF53822">
    <property type="entry name" value="Periplasmic binding protein-like I"/>
    <property type="match status" value="1"/>
</dbReference>
<keyword evidence="3" id="KW-0804">Transcription</keyword>
<dbReference type="OrthoDB" id="1938857at2"/>
<evidence type="ECO:0000259" key="4">
    <source>
        <dbReference type="PROSITE" id="PS50932"/>
    </source>
</evidence>
<gene>
    <name evidence="5" type="ORF">EV189_0395</name>
</gene>
<name>A0A4Q7NV97_9ACTN</name>
<dbReference type="Pfam" id="PF13377">
    <property type="entry name" value="Peripla_BP_3"/>
    <property type="match status" value="1"/>
</dbReference>
<evidence type="ECO:0000256" key="3">
    <source>
        <dbReference type="ARBA" id="ARBA00023163"/>
    </source>
</evidence>
<dbReference type="InterPro" id="IPR028082">
    <property type="entry name" value="Peripla_BP_I"/>
</dbReference>
<dbReference type="RefSeq" id="WP_130491265.1">
    <property type="nucleotide sequence ID" value="NZ_SGXD01000001.1"/>
</dbReference>